<feature type="domain" description="GST N-terminal" evidence="4">
    <location>
        <begin position="10"/>
        <end position="92"/>
    </location>
</feature>
<dbReference type="SUPFAM" id="SSF52833">
    <property type="entry name" value="Thioredoxin-like"/>
    <property type="match status" value="1"/>
</dbReference>
<dbReference type="InterPro" id="IPR010987">
    <property type="entry name" value="Glutathione-S-Trfase_C-like"/>
</dbReference>
<dbReference type="EC" id="2.5.1.18" evidence="1"/>
<dbReference type="InterPro" id="IPR036249">
    <property type="entry name" value="Thioredoxin-like_sf"/>
</dbReference>
<evidence type="ECO:0000313" key="7">
    <source>
        <dbReference type="Proteomes" id="UP000185109"/>
    </source>
</evidence>
<evidence type="ECO:0000256" key="1">
    <source>
        <dbReference type="ARBA" id="ARBA00012452"/>
    </source>
</evidence>
<accession>A0A1L5NZ91</accession>
<evidence type="ECO:0000259" key="5">
    <source>
        <dbReference type="PROSITE" id="PS50405"/>
    </source>
</evidence>
<dbReference type="EMBL" id="CP017241">
    <property type="protein sequence ID" value="APO73171.1"/>
    <property type="molecule type" value="Genomic_DNA"/>
</dbReference>
<gene>
    <name evidence="6" type="ORF">AM571_CH00319</name>
</gene>
<reference evidence="6 7" key="1">
    <citation type="submission" date="2016-09" db="EMBL/GenBank/DDBJ databases">
        <title>The complete genome sequences of Rhizobium gallicum, symbiovars gallicum and phaseoli, symbionts associated to common bean (Phaseolus vulgaris).</title>
        <authorList>
            <person name="Bustos P."/>
            <person name="Santamaria R.I."/>
            <person name="Perez-Carrascal O.M."/>
            <person name="Juarez S."/>
            <person name="Lozano L."/>
            <person name="Martinez-Flores I."/>
            <person name="Martinez-Romero E."/>
            <person name="Cevallos M."/>
            <person name="Romero D."/>
            <person name="Davila G."/>
            <person name="Gonzalez V."/>
        </authorList>
    </citation>
    <scope>NUCLEOTIDE SEQUENCE [LARGE SCALE GENOMIC DNA]</scope>
    <source>
        <strain evidence="6 7">8C-3</strain>
    </source>
</reference>
<dbReference type="SFLD" id="SFLDS00019">
    <property type="entry name" value="Glutathione_Transferase_(cytos"/>
    <property type="match status" value="1"/>
</dbReference>
<evidence type="ECO:0000256" key="2">
    <source>
        <dbReference type="ARBA" id="ARBA00022679"/>
    </source>
</evidence>
<keyword evidence="2 6" id="KW-0808">Transferase</keyword>
<dbReference type="InterPro" id="IPR036282">
    <property type="entry name" value="Glutathione-S-Trfase_C_sf"/>
</dbReference>
<dbReference type="InterPro" id="IPR045073">
    <property type="entry name" value="Omega/Tau-like"/>
</dbReference>
<dbReference type="Pfam" id="PF00043">
    <property type="entry name" value="GST_C"/>
    <property type="match status" value="1"/>
</dbReference>
<feature type="domain" description="GST C-terminal" evidence="5">
    <location>
        <begin position="97"/>
        <end position="220"/>
    </location>
</feature>
<dbReference type="Gene3D" id="3.40.30.10">
    <property type="entry name" value="Glutaredoxin"/>
    <property type="match status" value="1"/>
</dbReference>
<evidence type="ECO:0000259" key="4">
    <source>
        <dbReference type="PROSITE" id="PS50404"/>
    </source>
</evidence>
<dbReference type="Proteomes" id="UP000185109">
    <property type="component" value="Chromosome"/>
</dbReference>
<dbReference type="InterPro" id="IPR004046">
    <property type="entry name" value="GST_C"/>
</dbReference>
<comment type="catalytic activity">
    <reaction evidence="3">
        <text>RX + glutathione = an S-substituted glutathione + a halide anion + H(+)</text>
        <dbReference type="Rhea" id="RHEA:16437"/>
        <dbReference type="ChEBI" id="CHEBI:15378"/>
        <dbReference type="ChEBI" id="CHEBI:16042"/>
        <dbReference type="ChEBI" id="CHEBI:17792"/>
        <dbReference type="ChEBI" id="CHEBI:57925"/>
        <dbReference type="ChEBI" id="CHEBI:90779"/>
        <dbReference type="EC" id="2.5.1.18"/>
    </reaction>
</comment>
<dbReference type="AlphaFoldDB" id="A0A1L5NZ91"/>
<dbReference type="SFLD" id="SFLDG01152">
    <property type="entry name" value="Main.3:_Omega-_and_Tau-like"/>
    <property type="match status" value="1"/>
</dbReference>
<evidence type="ECO:0000313" key="6">
    <source>
        <dbReference type="EMBL" id="APO73171.1"/>
    </source>
</evidence>
<dbReference type="RefSeq" id="WP_074059890.1">
    <property type="nucleotide sequence ID" value="NZ_CP017241.1"/>
</dbReference>
<dbReference type="InterPro" id="IPR050983">
    <property type="entry name" value="GST_Omega/HSP26"/>
</dbReference>
<dbReference type="CDD" id="cd00299">
    <property type="entry name" value="GST_C_family"/>
    <property type="match status" value="1"/>
</dbReference>
<dbReference type="Gene3D" id="1.20.1050.10">
    <property type="match status" value="1"/>
</dbReference>
<dbReference type="PANTHER" id="PTHR43968">
    <property type="match status" value="1"/>
</dbReference>
<dbReference type="GO" id="GO:0005737">
    <property type="term" value="C:cytoplasm"/>
    <property type="evidence" value="ECO:0007669"/>
    <property type="project" value="TreeGrafter"/>
</dbReference>
<evidence type="ECO:0000256" key="3">
    <source>
        <dbReference type="ARBA" id="ARBA00047960"/>
    </source>
</evidence>
<dbReference type="GO" id="GO:0004364">
    <property type="term" value="F:glutathione transferase activity"/>
    <property type="evidence" value="ECO:0007669"/>
    <property type="project" value="UniProtKB-EC"/>
</dbReference>
<dbReference type="InterPro" id="IPR040079">
    <property type="entry name" value="Glutathione_S-Trfase"/>
</dbReference>
<dbReference type="PROSITE" id="PS50405">
    <property type="entry name" value="GST_CTER"/>
    <property type="match status" value="1"/>
</dbReference>
<dbReference type="Pfam" id="PF13409">
    <property type="entry name" value="GST_N_2"/>
    <property type="match status" value="1"/>
</dbReference>
<name>A0A1L5NZ91_RHIET</name>
<dbReference type="PROSITE" id="PS50404">
    <property type="entry name" value="GST_NTER"/>
    <property type="match status" value="1"/>
</dbReference>
<dbReference type="SFLD" id="SFLDG00358">
    <property type="entry name" value="Main_(cytGST)"/>
    <property type="match status" value="1"/>
</dbReference>
<organism evidence="6 7">
    <name type="scientific">Rhizobium etli 8C-3</name>
    <dbReference type="NCBI Taxonomy" id="538025"/>
    <lineage>
        <taxon>Bacteria</taxon>
        <taxon>Pseudomonadati</taxon>
        <taxon>Pseudomonadota</taxon>
        <taxon>Alphaproteobacteria</taxon>
        <taxon>Hyphomicrobiales</taxon>
        <taxon>Rhizobiaceae</taxon>
        <taxon>Rhizobium/Agrobacterium group</taxon>
        <taxon>Rhizobium</taxon>
    </lineage>
</organism>
<protein>
    <recommendedName>
        <fullName evidence="1">glutathione transferase</fullName>
        <ecNumber evidence="1">2.5.1.18</ecNumber>
    </recommendedName>
</protein>
<dbReference type="InterPro" id="IPR004045">
    <property type="entry name" value="Glutathione_S-Trfase_N"/>
</dbReference>
<dbReference type="SUPFAM" id="SSF47616">
    <property type="entry name" value="GST C-terminal domain-like"/>
    <property type="match status" value="1"/>
</dbReference>
<proteinExistence type="predicted"/>
<sequence>MNTDQSRSKQKLSLISHHLCPYVQRAAIALGEKGVPYERIFIDLDDKPDWFLKISPLGKVPLLLIEADGRQINLFESAAICEYIDETQPGPRLHPQDALTRARHRGWMEFGSSILADLWIYETTSDPRVLATKRTVLASKFLVIETELSGGPHFGGTSFSLVDAVFAPIFRYFDVFDTISDSRIFDGLEKVQRWRSTLAQRRSVRQAAATDYHERLIAFLEKHRSALLEQAAA</sequence>
<dbReference type="PANTHER" id="PTHR43968:SF6">
    <property type="entry name" value="GLUTATHIONE S-TRANSFERASE OMEGA"/>
    <property type="match status" value="1"/>
</dbReference>